<dbReference type="EMBL" id="LBIA02000001">
    <property type="protein sequence ID" value="TKT74025.1"/>
    <property type="molecule type" value="Genomic_DNA"/>
</dbReference>
<feature type="transmembrane region" description="Helical" evidence="1">
    <location>
        <begin position="99"/>
        <end position="120"/>
    </location>
</feature>
<dbReference type="OrthoDB" id="8138987at2"/>
<dbReference type="AlphaFoldDB" id="A0A4U6BW42"/>
<evidence type="ECO:0000256" key="1">
    <source>
        <dbReference type="SAM" id="Phobius"/>
    </source>
</evidence>
<feature type="transmembrane region" description="Helical" evidence="1">
    <location>
        <begin position="21"/>
        <end position="43"/>
    </location>
</feature>
<comment type="caution">
    <text evidence="2">The sequence shown here is derived from an EMBL/GenBank/DDBJ whole genome shotgun (WGS) entry which is preliminary data.</text>
</comment>
<proteinExistence type="predicted"/>
<protein>
    <submittedName>
        <fullName evidence="2">Uncharacterized protein</fullName>
    </submittedName>
</protein>
<gene>
    <name evidence="2" type="ORF">YH63_015645</name>
</gene>
<keyword evidence="1" id="KW-0812">Transmembrane</keyword>
<name>A0A4U6BW42_9BRAD</name>
<dbReference type="Proteomes" id="UP000034832">
    <property type="component" value="Unassembled WGS sequence"/>
</dbReference>
<keyword evidence="1" id="KW-1133">Transmembrane helix</keyword>
<reference evidence="2" key="1">
    <citation type="submission" date="2019-04" db="EMBL/GenBank/DDBJ databases">
        <title>Whole genome sequencing of cave bacteria.</title>
        <authorList>
            <person name="Gan H.M."/>
            <person name="Barton H."/>
            <person name="Savka M.A."/>
        </authorList>
    </citation>
    <scope>NUCLEOTIDE SEQUENCE [LARGE SCALE GENOMIC DNA]</scope>
    <source>
        <strain evidence="2">LC387</strain>
    </source>
</reference>
<keyword evidence="3" id="KW-1185">Reference proteome</keyword>
<feature type="transmembrane region" description="Helical" evidence="1">
    <location>
        <begin position="126"/>
        <end position="147"/>
    </location>
</feature>
<feature type="transmembrane region" description="Helical" evidence="1">
    <location>
        <begin position="49"/>
        <end position="71"/>
    </location>
</feature>
<sequence>MADSIIAHRAYRSRTSRCAHVIERLGLSMAGASCGLFVAAHVSSARVELLGSVTMSLTLMVLGAIGFYLGIDVPPHRTGRLPQARLTGEDMQPMDPVELLSAAGTFLAATAAFISVYSIVTDSDPTAAITVALACGWLLGVTMQIVAGTTARVRRTG</sequence>
<accession>A0A4U6BW42</accession>
<evidence type="ECO:0000313" key="2">
    <source>
        <dbReference type="EMBL" id="TKT74025.1"/>
    </source>
</evidence>
<evidence type="ECO:0000313" key="3">
    <source>
        <dbReference type="Proteomes" id="UP000034832"/>
    </source>
</evidence>
<keyword evidence="1" id="KW-0472">Membrane</keyword>
<organism evidence="2 3">
    <name type="scientific">Afipia massiliensis</name>
    <dbReference type="NCBI Taxonomy" id="211460"/>
    <lineage>
        <taxon>Bacteria</taxon>
        <taxon>Pseudomonadati</taxon>
        <taxon>Pseudomonadota</taxon>
        <taxon>Alphaproteobacteria</taxon>
        <taxon>Hyphomicrobiales</taxon>
        <taxon>Nitrobacteraceae</taxon>
        <taxon>Afipia</taxon>
    </lineage>
</organism>